<dbReference type="Proteomes" id="UP000078486">
    <property type="component" value="Unassembled WGS sequence"/>
</dbReference>
<dbReference type="OrthoDB" id="8560762at2"/>
<organism evidence="2 3">
    <name type="scientific">Termitidicoccus mucosus</name>
    <dbReference type="NCBI Taxonomy" id="1184151"/>
    <lineage>
        <taxon>Bacteria</taxon>
        <taxon>Pseudomonadati</taxon>
        <taxon>Verrucomicrobiota</taxon>
        <taxon>Opitutia</taxon>
        <taxon>Opitutales</taxon>
        <taxon>Opitutaceae</taxon>
        <taxon>Termitidicoccus</taxon>
    </lineage>
</organism>
<gene>
    <name evidence="2" type="ORF">AW736_21095</name>
</gene>
<evidence type="ECO:0000256" key="1">
    <source>
        <dbReference type="SAM" id="Phobius"/>
    </source>
</evidence>
<sequence>MNTIELFEFLSYVVTVIGLPFAIIVFIMEQNKGRQNEEEEIFQRLSDEYREFLKLVLDNSDLQLLRREGAKAEFSEEQKERRLAIFGILISLFERAYLLVYEDNLAGKALRRWKAWEDYMREWARRADFRDVLPVLLEGEDEEFTRHILKLAEEEMARR</sequence>
<name>A0A178IFX2_9BACT</name>
<proteinExistence type="predicted"/>
<keyword evidence="1" id="KW-0472">Membrane</keyword>
<dbReference type="RefSeq" id="WP_068772268.1">
    <property type="nucleotide sequence ID" value="NZ_CP109796.1"/>
</dbReference>
<dbReference type="EMBL" id="LRRQ01000149">
    <property type="protein sequence ID" value="OAM88057.1"/>
    <property type="molecule type" value="Genomic_DNA"/>
</dbReference>
<evidence type="ECO:0000313" key="2">
    <source>
        <dbReference type="EMBL" id="OAM88057.1"/>
    </source>
</evidence>
<reference evidence="2 3" key="1">
    <citation type="submission" date="2016-01" db="EMBL/GenBank/DDBJ databases">
        <title>High potential of lignocellulose degradation of a new Verrucomicrobia species.</title>
        <authorList>
            <person name="Wang Y."/>
            <person name="Shi Y."/>
            <person name="Qiu Z."/>
            <person name="Liu S."/>
            <person name="Yang H."/>
        </authorList>
    </citation>
    <scope>NUCLEOTIDE SEQUENCE [LARGE SCALE GENOMIC DNA]</scope>
    <source>
        <strain evidence="2 3">TSB47</strain>
    </source>
</reference>
<dbReference type="AlphaFoldDB" id="A0A178IFX2"/>
<evidence type="ECO:0000313" key="3">
    <source>
        <dbReference type="Proteomes" id="UP000078486"/>
    </source>
</evidence>
<keyword evidence="1" id="KW-1133">Transmembrane helix</keyword>
<feature type="transmembrane region" description="Helical" evidence="1">
    <location>
        <begin position="6"/>
        <end position="27"/>
    </location>
</feature>
<comment type="caution">
    <text evidence="2">The sequence shown here is derived from an EMBL/GenBank/DDBJ whole genome shotgun (WGS) entry which is preliminary data.</text>
</comment>
<evidence type="ECO:0008006" key="4">
    <source>
        <dbReference type="Google" id="ProtNLM"/>
    </source>
</evidence>
<protein>
    <recommendedName>
        <fullName evidence="4">DUF4760 domain-containing protein</fullName>
    </recommendedName>
</protein>
<keyword evidence="1" id="KW-0812">Transmembrane</keyword>
<keyword evidence="3" id="KW-1185">Reference proteome</keyword>
<accession>A0A178IFX2</accession>